<dbReference type="SUPFAM" id="SSF48264">
    <property type="entry name" value="Cytochrome P450"/>
    <property type="match status" value="1"/>
</dbReference>
<keyword evidence="2" id="KW-0349">Heme</keyword>
<name>A0A2U1V1A6_9PROT</name>
<evidence type="ECO:0000256" key="2">
    <source>
        <dbReference type="PIRSR" id="PIRSR602401-1"/>
    </source>
</evidence>
<evidence type="ECO:0000313" key="3">
    <source>
        <dbReference type="EMBL" id="PWC27679.1"/>
    </source>
</evidence>
<organism evidence="3 4">
    <name type="scientific">Teichococcus aestuarii</name>
    <dbReference type="NCBI Taxonomy" id="568898"/>
    <lineage>
        <taxon>Bacteria</taxon>
        <taxon>Pseudomonadati</taxon>
        <taxon>Pseudomonadota</taxon>
        <taxon>Alphaproteobacteria</taxon>
        <taxon>Acetobacterales</taxon>
        <taxon>Roseomonadaceae</taxon>
        <taxon>Roseomonas</taxon>
    </lineage>
</organism>
<dbReference type="Gene3D" id="1.10.630.10">
    <property type="entry name" value="Cytochrome P450"/>
    <property type="match status" value="1"/>
</dbReference>
<dbReference type="GO" id="GO:0004497">
    <property type="term" value="F:monooxygenase activity"/>
    <property type="evidence" value="ECO:0007669"/>
    <property type="project" value="InterPro"/>
</dbReference>
<proteinExistence type="inferred from homology"/>
<keyword evidence="2" id="KW-0479">Metal-binding</keyword>
<dbReference type="CDD" id="cd11067">
    <property type="entry name" value="CYP152"/>
    <property type="match status" value="1"/>
</dbReference>
<dbReference type="PANTHER" id="PTHR46696">
    <property type="entry name" value="P450, PUTATIVE (EUROFUNG)-RELATED"/>
    <property type="match status" value="1"/>
</dbReference>
<reference evidence="4" key="1">
    <citation type="submission" date="2017-10" db="EMBL/GenBank/DDBJ databases">
        <authorList>
            <person name="Toshchakov S.V."/>
            <person name="Goeva M.A."/>
        </authorList>
    </citation>
    <scope>NUCLEOTIDE SEQUENCE [LARGE SCALE GENOMIC DNA]</scope>
    <source>
        <strain evidence="4">JR1/69-1-13</strain>
    </source>
</reference>
<sequence>MPDTPRAPALDDTLALLREGYTFIGRRCDELGTDLFATRLMMTPVLCMRGAEAARMFYAPGRFTRQGAMPRSTLWLLQDKGSVQALDGAAHRHRKAMFMAMMSPGAIAGAADLLEKHWREALPRWEAAGEVALFEEMGLLLTRVACDWAGVPLREEDAPTLAAELTAMIEYSGRVGPGTLNALRLRARTERRMRALVREIRAGAVPVPEGSAAALIAAHRAPDGTPLDEKAAAVELINILRPTVAVGRFIAFAALALHENPAWRARFAAGEEDGLEPFVQEVRRFYPFFPMIGGRACEAFEWHGHRFAAGDWVLLDLYGTNHDPRLWPEPHRFRPERFHGWPGDPDTLVPQGAGDPYQGHRCPGEWITIALMGRAVRLLSQAMRYALPPQDLSIRLNRMPAMAESGVRLREIRRAA</sequence>
<comment type="similarity">
    <text evidence="1">Belongs to the cytochrome P450 family.</text>
</comment>
<dbReference type="PANTHER" id="PTHR46696:SF1">
    <property type="entry name" value="CYTOCHROME P450 YJIB-RELATED"/>
    <property type="match status" value="1"/>
</dbReference>
<dbReference type="EMBL" id="PDOA01000012">
    <property type="protein sequence ID" value="PWC27679.1"/>
    <property type="molecule type" value="Genomic_DNA"/>
</dbReference>
<dbReference type="InterPro" id="IPR002401">
    <property type="entry name" value="Cyt_P450_E_grp-I"/>
</dbReference>
<dbReference type="AlphaFoldDB" id="A0A2U1V1A6"/>
<dbReference type="GO" id="GO:0020037">
    <property type="term" value="F:heme binding"/>
    <property type="evidence" value="ECO:0007669"/>
    <property type="project" value="InterPro"/>
</dbReference>
<gene>
    <name evidence="3" type="ORF">CR165_16815</name>
</gene>
<dbReference type="GO" id="GO:0016705">
    <property type="term" value="F:oxidoreductase activity, acting on paired donors, with incorporation or reduction of molecular oxygen"/>
    <property type="evidence" value="ECO:0007669"/>
    <property type="project" value="InterPro"/>
</dbReference>
<protein>
    <submittedName>
        <fullName evidence="3">Cytochrome P450</fullName>
    </submittedName>
</protein>
<dbReference type="PRINTS" id="PR00463">
    <property type="entry name" value="EP450I"/>
</dbReference>
<dbReference type="Proteomes" id="UP000245048">
    <property type="component" value="Unassembled WGS sequence"/>
</dbReference>
<dbReference type="Pfam" id="PF00067">
    <property type="entry name" value="p450"/>
    <property type="match status" value="1"/>
</dbReference>
<dbReference type="RefSeq" id="WP_109518109.1">
    <property type="nucleotide sequence ID" value="NZ_PDOA01000012.1"/>
</dbReference>
<dbReference type="OrthoDB" id="9764248at2"/>
<keyword evidence="4" id="KW-1185">Reference proteome</keyword>
<comment type="caution">
    <text evidence="3">The sequence shown here is derived from an EMBL/GenBank/DDBJ whole genome shotgun (WGS) entry which is preliminary data.</text>
</comment>
<dbReference type="GO" id="GO:0005506">
    <property type="term" value="F:iron ion binding"/>
    <property type="evidence" value="ECO:0007669"/>
    <property type="project" value="InterPro"/>
</dbReference>
<dbReference type="InterPro" id="IPR036396">
    <property type="entry name" value="Cyt_P450_sf"/>
</dbReference>
<evidence type="ECO:0000313" key="4">
    <source>
        <dbReference type="Proteomes" id="UP000245048"/>
    </source>
</evidence>
<feature type="binding site" description="axial binding residue" evidence="2">
    <location>
        <position position="362"/>
    </location>
    <ligand>
        <name>heme</name>
        <dbReference type="ChEBI" id="CHEBI:30413"/>
    </ligand>
    <ligandPart>
        <name>Fe</name>
        <dbReference type="ChEBI" id="CHEBI:18248"/>
    </ligandPart>
</feature>
<comment type="cofactor">
    <cofactor evidence="2">
        <name>heme</name>
        <dbReference type="ChEBI" id="CHEBI:30413"/>
    </cofactor>
</comment>
<accession>A0A2U1V1A6</accession>
<dbReference type="InterPro" id="IPR001128">
    <property type="entry name" value="Cyt_P450"/>
</dbReference>
<evidence type="ECO:0000256" key="1">
    <source>
        <dbReference type="ARBA" id="ARBA00010617"/>
    </source>
</evidence>
<keyword evidence="2" id="KW-0408">Iron</keyword>